<dbReference type="SUPFAM" id="SSF48264">
    <property type="entry name" value="Cytochrome P450"/>
    <property type="match status" value="1"/>
</dbReference>
<proteinExistence type="predicted"/>
<dbReference type="GO" id="GO:0004497">
    <property type="term" value="F:monooxygenase activity"/>
    <property type="evidence" value="ECO:0007669"/>
    <property type="project" value="InterPro"/>
</dbReference>
<reference evidence="1" key="1">
    <citation type="submission" date="2020-05" db="EMBL/GenBank/DDBJ databases">
        <authorList>
            <person name="Chiriac C."/>
            <person name="Salcher M."/>
            <person name="Ghai R."/>
            <person name="Kavagutti S V."/>
        </authorList>
    </citation>
    <scope>NUCLEOTIDE SEQUENCE</scope>
</reference>
<dbReference type="InterPro" id="IPR036396">
    <property type="entry name" value="Cyt_P450_sf"/>
</dbReference>
<dbReference type="PROSITE" id="PS00086">
    <property type="entry name" value="CYTOCHROME_P450"/>
    <property type="match status" value="1"/>
</dbReference>
<gene>
    <name evidence="1" type="ORF">UFOPK2754_02719</name>
</gene>
<dbReference type="GO" id="GO:0016705">
    <property type="term" value="F:oxidoreductase activity, acting on paired donors, with incorporation or reduction of molecular oxygen"/>
    <property type="evidence" value="ECO:0007669"/>
    <property type="project" value="InterPro"/>
</dbReference>
<dbReference type="GO" id="GO:0005506">
    <property type="term" value="F:iron ion binding"/>
    <property type="evidence" value="ECO:0007669"/>
    <property type="project" value="InterPro"/>
</dbReference>
<dbReference type="AlphaFoldDB" id="A0A6J6V0I4"/>
<dbReference type="EMBL" id="CAEZYR010000136">
    <property type="protein sequence ID" value="CAB4765286.1"/>
    <property type="molecule type" value="Genomic_DNA"/>
</dbReference>
<sequence>MTICFVVLGEAYEAVDDDSIDTAAFRAFTFDNAVRFYAHATSPPVLRRHIGGRHSSVEQFAPASRTRATRRGAAVVHMANTGTWCTMAAPVVEGSPEAMTPRRTGAPADGEPFDIGRDTTNHLSFSHGVHYCPGARLRTK</sequence>
<name>A0A6J6V0I4_9ZZZZ</name>
<organism evidence="1">
    <name type="scientific">freshwater metagenome</name>
    <dbReference type="NCBI Taxonomy" id="449393"/>
    <lineage>
        <taxon>unclassified sequences</taxon>
        <taxon>metagenomes</taxon>
        <taxon>ecological metagenomes</taxon>
    </lineage>
</organism>
<dbReference type="InterPro" id="IPR017972">
    <property type="entry name" value="Cyt_P450_CS"/>
</dbReference>
<accession>A0A6J6V0I4</accession>
<dbReference type="GO" id="GO:0020037">
    <property type="term" value="F:heme binding"/>
    <property type="evidence" value="ECO:0007669"/>
    <property type="project" value="InterPro"/>
</dbReference>
<protein>
    <submittedName>
        <fullName evidence="1">Unannotated protein</fullName>
    </submittedName>
</protein>
<evidence type="ECO:0000313" key="1">
    <source>
        <dbReference type="EMBL" id="CAB4765286.1"/>
    </source>
</evidence>